<dbReference type="PRINTS" id="PR00348">
    <property type="entry name" value="UBIQUITIN"/>
</dbReference>
<dbReference type="Pfam" id="PF00240">
    <property type="entry name" value="ubiquitin"/>
    <property type="match status" value="1"/>
</dbReference>
<dbReference type="PROSITE" id="PS50053">
    <property type="entry name" value="UBIQUITIN_2"/>
    <property type="match status" value="1"/>
</dbReference>
<dbReference type="SUPFAM" id="SSF54236">
    <property type="entry name" value="Ubiquitin-like"/>
    <property type="match status" value="1"/>
</dbReference>
<organism evidence="2 3">
    <name type="scientific">Strix occidentalis caurina</name>
    <name type="common">northern spotted owl</name>
    <dbReference type="NCBI Taxonomy" id="311401"/>
    <lineage>
        <taxon>Eukaryota</taxon>
        <taxon>Metazoa</taxon>
        <taxon>Chordata</taxon>
        <taxon>Craniata</taxon>
        <taxon>Vertebrata</taxon>
        <taxon>Euteleostomi</taxon>
        <taxon>Archelosauria</taxon>
        <taxon>Archosauria</taxon>
        <taxon>Dinosauria</taxon>
        <taxon>Saurischia</taxon>
        <taxon>Theropoda</taxon>
        <taxon>Coelurosauria</taxon>
        <taxon>Aves</taxon>
        <taxon>Neognathae</taxon>
        <taxon>Neoaves</taxon>
        <taxon>Telluraves</taxon>
        <taxon>Strigiformes</taxon>
        <taxon>Strigidae</taxon>
        <taxon>Strix</taxon>
    </lineage>
</organism>
<dbReference type="Gene3D" id="3.10.20.90">
    <property type="entry name" value="Phosphatidylinositol 3-kinase Catalytic Subunit, Chain A, domain 1"/>
    <property type="match status" value="1"/>
</dbReference>
<dbReference type="InterPro" id="IPR019956">
    <property type="entry name" value="Ubiquitin_dom"/>
</dbReference>
<reference evidence="2" key="2">
    <citation type="submission" date="2025-09" db="UniProtKB">
        <authorList>
            <consortium name="Ensembl"/>
        </authorList>
    </citation>
    <scope>IDENTIFICATION</scope>
</reference>
<proteinExistence type="predicted"/>
<sequence>MQAGREPTKAGKKAGLTLDTSVWELKAKLNAQDSSLVPEMGRLIYCGRQLEDEQTLRYYKIEPESCLHHVERLRGGGEDLKLPGKVMPWSSLTAWCCGAGGAARW</sequence>
<feature type="domain" description="Ubiquitin-like" evidence="1">
    <location>
        <begin position="16"/>
        <end position="76"/>
    </location>
</feature>
<keyword evidence="3" id="KW-1185">Reference proteome</keyword>
<dbReference type="Proteomes" id="UP000694551">
    <property type="component" value="Unplaced"/>
</dbReference>
<reference evidence="2" key="1">
    <citation type="submission" date="2025-08" db="UniProtKB">
        <authorList>
            <consortium name="Ensembl"/>
        </authorList>
    </citation>
    <scope>IDENTIFICATION</scope>
</reference>
<evidence type="ECO:0000313" key="2">
    <source>
        <dbReference type="Ensembl" id="ENSSOCP00000009385.1"/>
    </source>
</evidence>
<protein>
    <recommendedName>
        <fullName evidence="1">Ubiquitin-like domain-containing protein</fullName>
    </recommendedName>
</protein>
<name>A0A8D0KTX4_STROC</name>
<dbReference type="Ensembl" id="ENSSOCT00000009628.1">
    <property type="protein sequence ID" value="ENSSOCP00000009385.1"/>
    <property type="gene ID" value="ENSSOCG00000007159.1"/>
</dbReference>
<accession>A0A8D0KTX4</accession>
<dbReference type="AlphaFoldDB" id="A0A8D0KTX4"/>
<dbReference type="InterPro" id="IPR029071">
    <property type="entry name" value="Ubiquitin-like_domsf"/>
</dbReference>
<evidence type="ECO:0000259" key="1">
    <source>
        <dbReference type="PROSITE" id="PS50053"/>
    </source>
</evidence>
<evidence type="ECO:0000313" key="3">
    <source>
        <dbReference type="Proteomes" id="UP000694551"/>
    </source>
</evidence>
<dbReference type="InterPro" id="IPR000626">
    <property type="entry name" value="Ubiquitin-like_dom"/>
</dbReference>